<organism evidence="1 2">
    <name type="scientific">Akanthomyces muscarius</name>
    <name type="common">Entomopathogenic fungus</name>
    <name type="synonym">Lecanicillium muscarium</name>
    <dbReference type="NCBI Taxonomy" id="2231603"/>
    <lineage>
        <taxon>Eukaryota</taxon>
        <taxon>Fungi</taxon>
        <taxon>Dikarya</taxon>
        <taxon>Ascomycota</taxon>
        <taxon>Pezizomycotina</taxon>
        <taxon>Sordariomycetes</taxon>
        <taxon>Hypocreomycetidae</taxon>
        <taxon>Hypocreales</taxon>
        <taxon>Cordycipitaceae</taxon>
        <taxon>Akanthomyces</taxon>
    </lineage>
</organism>
<evidence type="ECO:0000313" key="1">
    <source>
        <dbReference type="EMBL" id="KAJ4147175.1"/>
    </source>
</evidence>
<name>A0A9W8UHV0_AKAMU</name>
<sequence>MSCPPRLQSLGEAYITMKLTALAAVAILPSIVVGGAADAPPQTAHLLFRGPDAKPLYSMSVLADGAVRATSDADSAVSLIDAPDYNAAVLCDLEFALPPGARQPEHEFTVGADGHTGQVQITPPTPVRGIRCQGSCVETLGTCNGASGQAPKLCCNGYCAANLCRPWDGV</sequence>
<comment type="caution">
    <text evidence="1">The sequence shown here is derived from an EMBL/GenBank/DDBJ whole genome shotgun (WGS) entry which is preliminary data.</text>
</comment>
<evidence type="ECO:0000313" key="2">
    <source>
        <dbReference type="Proteomes" id="UP001144673"/>
    </source>
</evidence>
<dbReference type="Proteomes" id="UP001144673">
    <property type="component" value="Chromosome 3"/>
</dbReference>
<gene>
    <name evidence="1" type="ORF">LMH87_001717</name>
</gene>
<dbReference type="GeneID" id="80888876"/>
<keyword evidence="2" id="KW-1185">Reference proteome</keyword>
<accession>A0A9W8UHV0</accession>
<dbReference type="AlphaFoldDB" id="A0A9W8UHV0"/>
<dbReference type="KEGG" id="amus:LMH87_001717"/>
<proteinExistence type="predicted"/>
<dbReference type="RefSeq" id="XP_056050116.1">
    <property type="nucleotide sequence ID" value="XM_056193038.1"/>
</dbReference>
<dbReference type="EMBL" id="JAJHUN010000010">
    <property type="protein sequence ID" value="KAJ4147175.1"/>
    <property type="molecule type" value="Genomic_DNA"/>
</dbReference>
<reference evidence="1" key="1">
    <citation type="journal article" date="2023" name="Access Microbiol">
        <title>De-novo genome assembly for Akanthomyces muscarius, a biocontrol agent of insect agricultural pests.</title>
        <authorList>
            <person name="Erdos Z."/>
            <person name="Studholme D.J."/>
            <person name="Raymond B."/>
            <person name="Sharma M."/>
        </authorList>
    </citation>
    <scope>NUCLEOTIDE SEQUENCE</scope>
    <source>
        <strain evidence="1">Ve6</strain>
    </source>
</reference>
<protein>
    <submittedName>
        <fullName evidence="1">Uncharacterized protein</fullName>
    </submittedName>
</protein>